<gene>
    <name evidence="2" type="ORF">GSPATT00020264001</name>
</gene>
<evidence type="ECO:0000256" key="1">
    <source>
        <dbReference type="SAM" id="Phobius"/>
    </source>
</evidence>
<evidence type="ECO:0000313" key="3">
    <source>
        <dbReference type="Proteomes" id="UP000000600"/>
    </source>
</evidence>
<dbReference type="OrthoDB" id="301619at2759"/>
<organism evidence="2 3">
    <name type="scientific">Paramecium tetraurelia</name>
    <dbReference type="NCBI Taxonomy" id="5888"/>
    <lineage>
        <taxon>Eukaryota</taxon>
        <taxon>Sar</taxon>
        <taxon>Alveolata</taxon>
        <taxon>Ciliophora</taxon>
        <taxon>Intramacronucleata</taxon>
        <taxon>Oligohymenophorea</taxon>
        <taxon>Peniculida</taxon>
        <taxon>Parameciidae</taxon>
        <taxon>Paramecium</taxon>
    </lineage>
</organism>
<feature type="transmembrane region" description="Helical" evidence="1">
    <location>
        <begin position="118"/>
        <end position="147"/>
    </location>
</feature>
<reference evidence="2 3" key="1">
    <citation type="journal article" date="2006" name="Nature">
        <title>Global trends of whole-genome duplications revealed by the ciliate Paramecium tetraurelia.</title>
        <authorList>
            <consortium name="Genoscope"/>
            <person name="Aury J.-M."/>
            <person name="Jaillon O."/>
            <person name="Duret L."/>
            <person name="Noel B."/>
            <person name="Jubin C."/>
            <person name="Porcel B.M."/>
            <person name="Segurens B."/>
            <person name="Daubin V."/>
            <person name="Anthouard V."/>
            <person name="Aiach N."/>
            <person name="Arnaiz O."/>
            <person name="Billaut A."/>
            <person name="Beisson J."/>
            <person name="Blanc I."/>
            <person name="Bouhouche K."/>
            <person name="Camara F."/>
            <person name="Duharcourt S."/>
            <person name="Guigo R."/>
            <person name="Gogendeau D."/>
            <person name="Katinka M."/>
            <person name="Keller A.-M."/>
            <person name="Kissmehl R."/>
            <person name="Klotz C."/>
            <person name="Koll F."/>
            <person name="Le Moue A."/>
            <person name="Lepere C."/>
            <person name="Malinsky S."/>
            <person name="Nowacki M."/>
            <person name="Nowak J.K."/>
            <person name="Plattner H."/>
            <person name="Poulain J."/>
            <person name="Ruiz F."/>
            <person name="Serrano V."/>
            <person name="Zagulski M."/>
            <person name="Dessen P."/>
            <person name="Betermier M."/>
            <person name="Weissenbach J."/>
            <person name="Scarpelli C."/>
            <person name="Schachter V."/>
            <person name="Sperling L."/>
            <person name="Meyer E."/>
            <person name="Cohen J."/>
            <person name="Wincker P."/>
        </authorList>
    </citation>
    <scope>NUCLEOTIDE SEQUENCE [LARGE SCALE GENOMIC DNA]</scope>
    <source>
        <strain evidence="2 3">Stock d4-2</strain>
    </source>
</reference>
<proteinExistence type="predicted"/>
<evidence type="ECO:0000313" key="2">
    <source>
        <dbReference type="EMBL" id="CAK86592.1"/>
    </source>
</evidence>
<sequence length="584" mass="68800">MNKIKLSFRSQQKQTQFFTDQLPMLTFFYERVCIFGSISAVIIFSLEFTYPIGFGNSRYLIICLPLVFFISFKLIKRYPKLFNYILPLNNLLIGLLYNINLLFNFIPDLNLMIGQTVVLVQFSLLLGSNFVLNMAIIIFNFSTLILVQTVVQKSFNGNQIMFILGTQDQHKLALILSCLSYYSNEYQKREFFLLKQRDDVQYGSLIEQFSIQLMKIKYDRRTNFLKLESQNHPQLGFDFSTQEEFRQFIRQIQIFKQQRNTMIQSKMSSSRIKNDFIQQNSQIRFPRLSVPNLENTETLEQLLHKSFTSQKNENFDFLQGYDTIGKCDYKIKILYIIEKGEAKAIVLLQQNEVKRQLIKVKQQRDYLKKVIWQFQSIFEIRIKQLSSLINPKKCLSYNSLSSEISFRLVQFISEYFSICISKNDIPKLKISTIYLQNLLQQIETRIKDYLDSRLIKFTYQTDHNLIIVNDAYLITHLILSLLCFLVQKSPVQISLYINQNQESKNLVANVDEIIIKINAQFTGTPKKVFEIDCFNQMIKKVIKIIGPSEQLINEYDNNQFGQVIKFECVIFKNINSFKDIFSKL</sequence>
<keyword evidence="1" id="KW-1133">Transmembrane helix</keyword>
<dbReference type="KEGG" id="ptm:GSPATT00020264001"/>
<name>A0DU75_PARTE</name>
<evidence type="ECO:0008006" key="4">
    <source>
        <dbReference type="Google" id="ProtNLM"/>
    </source>
</evidence>
<dbReference type="InParanoid" id="A0DU75"/>
<keyword evidence="3" id="KW-1185">Reference proteome</keyword>
<dbReference type="Proteomes" id="UP000000600">
    <property type="component" value="Unassembled WGS sequence"/>
</dbReference>
<keyword evidence="1" id="KW-0472">Membrane</keyword>
<dbReference type="HOGENOM" id="CLU_473690_0_0_1"/>
<dbReference type="RefSeq" id="XP_001453989.1">
    <property type="nucleotide sequence ID" value="XM_001453952.1"/>
</dbReference>
<dbReference type="EMBL" id="CT868585">
    <property type="protein sequence ID" value="CAK86592.1"/>
    <property type="molecule type" value="Genomic_DNA"/>
</dbReference>
<keyword evidence="1" id="KW-0812">Transmembrane</keyword>
<feature type="transmembrane region" description="Helical" evidence="1">
    <location>
        <begin position="58"/>
        <end position="75"/>
    </location>
</feature>
<dbReference type="GeneID" id="5039774"/>
<accession>A0DU75</accession>
<protein>
    <recommendedName>
        <fullName evidence="4">Transmembrane protein</fullName>
    </recommendedName>
</protein>
<feature type="transmembrane region" description="Helical" evidence="1">
    <location>
        <begin position="87"/>
        <end position="106"/>
    </location>
</feature>
<feature type="transmembrane region" description="Helical" evidence="1">
    <location>
        <begin position="32"/>
        <end position="52"/>
    </location>
</feature>
<dbReference type="AlphaFoldDB" id="A0DU75"/>
<dbReference type="OMA" id="FRQFIRQ"/>